<feature type="transmembrane region" description="Helical" evidence="3">
    <location>
        <begin position="374"/>
        <end position="392"/>
    </location>
</feature>
<dbReference type="OrthoDB" id="1726708at2"/>
<feature type="transmembrane region" description="Helical" evidence="3">
    <location>
        <begin position="349"/>
        <end position="368"/>
    </location>
</feature>
<evidence type="ECO:0000313" key="4">
    <source>
        <dbReference type="EMBL" id="EFM12402.1"/>
    </source>
</evidence>
<evidence type="ECO:0000313" key="5">
    <source>
        <dbReference type="Proteomes" id="UP000005387"/>
    </source>
</evidence>
<keyword evidence="2 3" id="KW-0472">Membrane</keyword>
<dbReference type="EMBL" id="AEDD01000002">
    <property type="protein sequence ID" value="EFM12402.1"/>
    <property type="molecule type" value="Genomic_DNA"/>
</dbReference>
<evidence type="ECO:0000256" key="3">
    <source>
        <dbReference type="SAM" id="Phobius"/>
    </source>
</evidence>
<organism evidence="4 5">
    <name type="scientific">Paenibacillus curdlanolyticus YK9</name>
    <dbReference type="NCBI Taxonomy" id="717606"/>
    <lineage>
        <taxon>Bacteria</taxon>
        <taxon>Bacillati</taxon>
        <taxon>Bacillota</taxon>
        <taxon>Bacilli</taxon>
        <taxon>Bacillales</taxon>
        <taxon>Paenibacillaceae</taxon>
        <taxon>Paenibacillus</taxon>
    </lineage>
</organism>
<dbReference type="eggNOG" id="COG0619">
    <property type="taxonomic scope" value="Bacteria"/>
</dbReference>
<dbReference type="InterPro" id="IPR050768">
    <property type="entry name" value="UPF0353/GerABKA_families"/>
</dbReference>
<dbReference type="Proteomes" id="UP000005387">
    <property type="component" value="Unassembled WGS sequence"/>
</dbReference>
<dbReference type="GO" id="GO:0009847">
    <property type="term" value="P:spore germination"/>
    <property type="evidence" value="ECO:0007669"/>
    <property type="project" value="InterPro"/>
</dbReference>
<dbReference type="RefSeq" id="WP_006037097.1">
    <property type="nucleotide sequence ID" value="NZ_AEDD01000002.1"/>
</dbReference>
<keyword evidence="3" id="KW-1133">Transmembrane helix</keyword>
<gene>
    <name evidence="4" type="ORF">PaecuDRAFT_1082</name>
</gene>
<name>E0I610_9BACL</name>
<keyword evidence="3" id="KW-0812">Transmembrane</keyword>
<feature type="transmembrane region" description="Helical" evidence="3">
    <location>
        <begin position="404"/>
        <end position="433"/>
    </location>
</feature>
<evidence type="ECO:0000256" key="2">
    <source>
        <dbReference type="ARBA" id="ARBA00023136"/>
    </source>
</evidence>
<keyword evidence="5" id="KW-1185">Reference proteome</keyword>
<reference evidence="4 5" key="1">
    <citation type="submission" date="2010-07" db="EMBL/GenBank/DDBJ databases">
        <title>The draft genome of Paenibacillus curdlanolyticus YK9.</title>
        <authorList>
            <consortium name="US DOE Joint Genome Institute (JGI-PGF)"/>
            <person name="Lucas S."/>
            <person name="Copeland A."/>
            <person name="Lapidus A."/>
            <person name="Cheng J.-F."/>
            <person name="Bruce D."/>
            <person name="Goodwin L."/>
            <person name="Pitluck S."/>
            <person name="Land M.L."/>
            <person name="Hauser L."/>
            <person name="Chang Y.-J."/>
            <person name="Jeffries C."/>
            <person name="Anderson I.J."/>
            <person name="Johnson E."/>
            <person name="Loganathan U."/>
            <person name="Mulhopadhyay B."/>
            <person name="Kyrpides N."/>
            <person name="Woyke T.J."/>
        </authorList>
    </citation>
    <scope>NUCLEOTIDE SEQUENCE [LARGE SCALE GENOMIC DNA]</scope>
    <source>
        <strain evidence="4 5">YK9</strain>
    </source>
</reference>
<dbReference type="AlphaFoldDB" id="E0I610"/>
<feature type="transmembrane region" description="Helical" evidence="3">
    <location>
        <begin position="282"/>
        <end position="304"/>
    </location>
</feature>
<dbReference type="PIRSF" id="PIRSF005690">
    <property type="entry name" value="GerBA"/>
    <property type="match status" value="1"/>
</dbReference>
<dbReference type="PANTHER" id="PTHR22550:SF5">
    <property type="entry name" value="LEUCINE ZIPPER PROTEIN 4"/>
    <property type="match status" value="1"/>
</dbReference>
<protein>
    <submittedName>
        <fullName evidence="4">GerA spore germination protein</fullName>
    </submittedName>
</protein>
<dbReference type="STRING" id="717606.PaecuDRAFT_1082"/>
<sequence length="471" mass="52589">MSLLDEFEAAIKQGLATQPDYKTHQFHVDADLMIVCAYLDTLADKDQIQTFMLLPLLDLHFNDEMAAEQKHARIRDRLSGVSFTAEAAIDKLIASLMEGRSVVLVSSDPQAYICDVAKFKHRAIEEPKSEKTVRGPGEGFNEDIMTNVSLIRNRIKSSDLQFESYEIGQATRTKVLLAYMKGKASEARIQTYRDRLSAISTEAIFESANIEEWIEDKELTPFPRLLNTERPDVVSAHLIEGKIAILTDGTPSCLIVPVTFFQFFVSAEDYYQRSMYATLFRWLRMLSFLLSVYTPCLYIALTNYRQEMIPSSLLINLSAQREGVPFPSLVEALIMLIMFELLREAGIRMPTVMGQAISIVGAVVLGQAAVEAGLVSAAMVIVVGITAIANFVSPSFNFGMGQRIIQFVYMLLAVCLGLFGVFCGTLLLVVHLVSIKTTGEPYLSPLAPVVPSRFKDTLLRAPWDKMKKPKR</sequence>
<evidence type="ECO:0000256" key="1">
    <source>
        <dbReference type="ARBA" id="ARBA00005278"/>
    </source>
</evidence>
<dbReference type="InterPro" id="IPR004995">
    <property type="entry name" value="Spore_Ger"/>
</dbReference>
<dbReference type="PANTHER" id="PTHR22550">
    <property type="entry name" value="SPORE GERMINATION PROTEIN"/>
    <property type="match status" value="1"/>
</dbReference>
<accession>E0I610</accession>
<dbReference type="Pfam" id="PF03323">
    <property type="entry name" value="GerA"/>
    <property type="match status" value="1"/>
</dbReference>
<proteinExistence type="inferred from homology"/>
<dbReference type="GO" id="GO:0016020">
    <property type="term" value="C:membrane"/>
    <property type="evidence" value="ECO:0007669"/>
    <property type="project" value="InterPro"/>
</dbReference>
<comment type="similarity">
    <text evidence="1">Belongs to the GerABKA family.</text>
</comment>